<dbReference type="Gene3D" id="2.40.50.100">
    <property type="match status" value="1"/>
</dbReference>
<reference evidence="12" key="1">
    <citation type="submission" date="2021-11" db="EMBL/GenBank/DDBJ databases">
        <authorList>
            <person name="Rodrigo-Torres L."/>
            <person name="Arahal R. D."/>
            <person name="Lucena T."/>
        </authorList>
    </citation>
    <scope>NUCLEOTIDE SEQUENCE</scope>
    <source>
        <strain evidence="12">CECT 7929</strain>
    </source>
</reference>
<dbReference type="InterPro" id="IPR050739">
    <property type="entry name" value="MFP"/>
</dbReference>
<evidence type="ECO:0000256" key="7">
    <source>
        <dbReference type="ARBA" id="ARBA00022989"/>
    </source>
</evidence>
<name>A0ABN8DVZ3_9VIBR</name>
<evidence type="ECO:0000259" key="10">
    <source>
        <dbReference type="Pfam" id="PF25994"/>
    </source>
</evidence>
<evidence type="ECO:0000256" key="8">
    <source>
        <dbReference type="ARBA" id="ARBA00023136"/>
    </source>
</evidence>
<evidence type="ECO:0000259" key="11">
    <source>
        <dbReference type="Pfam" id="PF26002"/>
    </source>
</evidence>
<keyword evidence="8 9" id="KW-0472">Membrane</keyword>
<dbReference type="PANTHER" id="PTHR30386:SF17">
    <property type="entry name" value="ALKALINE PROTEASE SECRETION PROTEIN APRE"/>
    <property type="match status" value="1"/>
</dbReference>
<keyword evidence="4 9" id="KW-1003">Cell membrane</keyword>
<evidence type="ECO:0000313" key="13">
    <source>
        <dbReference type="Proteomes" id="UP000838672"/>
    </source>
</evidence>
<comment type="subcellular location">
    <subcellularLocation>
        <location evidence="1 9">Cell inner membrane</location>
        <topology evidence="1 9">Single-pass membrane protein</topology>
    </subcellularLocation>
</comment>
<accession>A0ABN8DVZ3</accession>
<keyword evidence="6 9" id="KW-0812">Transmembrane</keyword>
<evidence type="ECO:0000256" key="1">
    <source>
        <dbReference type="ARBA" id="ARBA00004377"/>
    </source>
</evidence>
<evidence type="ECO:0000256" key="2">
    <source>
        <dbReference type="ARBA" id="ARBA00009477"/>
    </source>
</evidence>
<dbReference type="PANTHER" id="PTHR30386">
    <property type="entry name" value="MEMBRANE FUSION SUBUNIT OF EMRAB-TOLC MULTIDRUG EFFLUX PUMP"/>
    <property type="match status" value="1"/>
</dbReference>
<dbReference type="PRINTS" id="PR01490">
    <property type="entry name" value="RTXTOXIND"/>
</dbReference>
<feature type="transmembrane region" description="Helical" evidence="9">
    <location>
        <begin position="12"/>
        <end position="32"/>
    </location>
</feature>
<dbReference type="InterPro" id="IPR058982">
    <property type="entry name" value="Beta-barrel_AprE"/>
</dbReference>
<evidence type="ECO:0000256" key="6">
    <source>
        <dbReference type="ARBA" id="ARBA00022692"/>
    </source>
</evidence>
<dbReference type="NCBIfam" id="TIGR01843">
    <property type="entry name" value="type_I_hlyD"/>
    <property type="match status" value="1"/>
</dbReference>
<dbReference type="Pfam" id="PF26002">
    <property type="entry name" value="Beta-barrel_AprE"/>
    <property type="match status" value="1"/>
</dbReference>
<dbReference type="InterPro" id="IPR058781">
    <property type="entry name" value="HH_AprE-like"/>
</dbReference>
<evidence type="ECO:0000313" key="12">
    <source>
        <dbReference type="EMBL" id="CAH0533517.1"/>
    </source>
</evidence>
<proteinExistence type="inferred from homology"/>
<keyword evidence="5 9" id="KW-0997">Cell inner membrane</keyword>
<dbReference type="InterPro" id="IPR010129">
    <property type="entry name" value="T1SS_HlyD"/>
</dbReference>
<dbReference type="Gene3D" id="2.40.30.170">
    <property type="match status" value="1"/>
</dbReference>
<evidence type="ECO:0000256" key="4">
    <source>
        <dbReference type="ARBA" id="ARBA00022475"/>
    </source>
</evidence>
<organism evidence="12 13">
    <name type="scientific">Vibrio stylophorae</name>
    <dbReference type="NCBI Taxonomy" id="659351"/>
    <lineage>
        <taxon>Bacteria</taxon>
        <taxon>Pseudomonadati</taxon>
        <taxon>Pseudomonadota</taxon>
        <taxon>Gammaproteobacteria</taxon>
        <taxon>Vibrionales</taxon>
        <taxon>Vibrionaceae</taxon>
        <taxon>Vibrio</taxon>
    </lineage>
</organism>
<evidence type="ECO:0000256" key="5">
    <source>
        <dbReference type="ARBA" id="ARBA00022519"/>
    </source>
</evidence>
<keyword evidence="13" id="KW-1185">Reference proteome</keyword>
<dbReference type="Proteomes" id="UP000838672">
    <property type="component" value="Unassembled WGS sequence"/>
</dbReference>
<dbReference type="Pfam" id="PF25994">
    <property type="entry name" value="HH_AprE"/>
    <property type="match status" value="1"/>
</dbReference>
<comment type="caution">
    <text evidence="12">The sequence shown here is derived from an EMBL/GenBank/DDBJ whole genome shotgun (WGS) entry which is preliminary data.</text>
</comment>
<feature type="domain" description="AprE-like long alpha-helical hairpin" evidence="10">
    <location>
        <begin position="90"/>
        <end position="278"/>
    </location>
</feature>
<evidence type="ECO:0000256" key="3">
    <source>
        <dbReference type="ARBA" id="ARBA00022448"/>
    </source>
</evidence>
<feature type="domain" description="AprE-like beta-barrel" evidence="11">
    <location>
        <begin position="320"/>
        <end position="408"/>
    </location>
</feature>
<dbReference type="RefSeq" id="WP_237465959.1">
    <property type="nucleotide sequence ID" value="NZ_CAKLDI010000001.1"/>
</dbReference>
<keyword evidence="3 9" id="KW-0813">Transport</keyword>
<comment type="similarity">
    <text evidence="2 9">Belongs to the membrane fusion protein (MFP) (TC 8.A.1) family.</text>
</comment>
<protein>
    <recommendedName>
        <fullName evidence="9">Membrane fusion protein (MFP) family protein</fullName>
    </recommendedName>
</protein>
<evidence type="ECO:0000256" key="9">
    <source>
        <dbReference type="RuleBase" id="RU365093"/>
    </source>
</evidence>
<keyword evidence="7 9" id="KW-1133">Transmembrane helix</keyword>
<gene>
    <name evidence="12" type="primary">prsE_1</name>
    <name evidence="12" type="ORF">VST7929_01387</name>
</gene>
<sequence>MPRLNTPLLNTQRIIVLGLCLLFLGVGGFLVWSMTAKLESASIASGQLVVESERKKIQHLAGGWVKAIHVKEGQRVEPGDLLIELSDAHAEANYQQVYQRVVSLEASQIRLKAQLKNQEALDFSALQTIQMSAVQNIYQHQRLLFEQARLQQQMEQSQYEQQGRLLAQQEQGTVFQLRAVARQLSLIAQEIQMTKQLLEKGYVAKTKLLELQRHHASVRAHQAELQAQKSVLKEQIVALKQAYEAQQLAKRSQYTQELALNSEALRDAKQALHAVTDVRKRVEIRSEHQGVVVGLSVHSVGGVVRPGQVLMELVPVNDNLVVEVTLSPQDIDLVRVGMPARIRLSAYNVRTTPAFAGTVIHVDADRLNQSRESSQSGYQVRIAFEQAELERFNSIELYPGMPAEVYVLHESRTMMDYLLAPLQRGYYRAFREAS</sequence>
<dbReference type="EMBL" id="CAKLDI010000001">
    <property type="protein sequence ID" value="CAH0533517.1"/>
    <property type="molecule type" value="Genomic_DNA"/>
</dbReference>